<gene>
    <name evidence="3" type="ORF">A2Y64_02825</name>
</gene>
<evidence type="ECO:0000256" key="1">
    <source>
        <dbReference type="ARBA" id="ARBA00009820"/>
    </source>
</evidence>
<dbReference type="InterPro" id="IPR011042">
    <property type="entry name" value="6-blade_b-propeller_TolB-like"/>
</dbReference>
<dbReference type="InterPro" id="IPR011659">
    <property type="entry name" value="WD40"/>
</dbReference>
<evidence type="ECO:0008006" key="5">
    <source>
        <dbReference type="Google" id="ProtNLM"/>
    </source>
</evidence>
<dbReference type="AlphaFoldDB" id="A0A1F5FG06"/>
<comment type="similarity">
    <text evidence="1">Belongs to the TolB family.</text>
</comment>
<evidence type="ECO:0000313" key="4">
    <source>
        <dbReference type="Proteomes" id="UP000177187"/>
    </source>
</evidence>
<organism evidence="3 4">
    <name type="scientific">Candidatus Coatesbacteria bacterium RBG_13_66_14</name>
    <dbReference type="NCBI Taxonomy" id="1817816"/>
    <lineage>
        <taxon>Bacteria</taxon>
        <taxon>Candidatus Coatesiibacteriota</taxon>
    </lineage>
</organism>
<reference evidence="3 4" key="1">
    <citation type="journal article" date="2016" name="Nat. Commun.">
        <title>Thousands of microbial genomes shed light on interconnected biogeochemical processes in an aquifer system.</title>
        <authorList>
            <person name="Anantharaman K."/>
            <person name="Brown C.T."/>
            <person name="Hug L.A."/>
            <person name="Sharon I."/>
            <person name="Castelle C.J."/>
            <person name="Probst A.J."/>
            <person name="Thomas B.C."/>
            <person name="Singh A."/>
            <person name="Wilkins M.J."/>
            <person name="Karaoz U."/>
            <person name="Brodie E.L."/>
            <person name="Williams K.H."/>
            <person name="Hubbard S.S."/>
            <person name="Banfield J.F."/>
        </authorList>
    </citation>
    <scope>NUCLEOTIDE SEQUENCE [LARGE SCALE GENOMIC DNA]</scope>
</reference>
<dbReference type="EMBL" id="MFAF01000031">
    <property type="protein sequence ID" value="OGD78570.1"/>
    <property type="molecule type" value="Genomic_DNA"/>
</dbReference>
<feature type="signal peptide" evidence="2">
    <location>
        <begin position="1"/>
        <end position="19"/>
    </location>
</feature>
<feature type="chain" id="PRO_5009518573" description="Dipeptidylpeptidase IV N-terminal domain-containing protein" evidence="2">
    <location>
        <begin position="20"/>
        <end position="306"/>
    </location>
</feature>
<evidence type="ECO:0000256" key="2">
    <source>
        <dbReference type="SAM" id="SignalP"/>
    </source>
</evidence>
<dbReference type="PANTHER" id="PTHR36842">
    <property type="entry name" value="PROTEIN TOLB HOMOLOG"/>
    <property type="match status" value="1"/>
</dbReference>
<dbReference type="SUPFAM" id="SSF69304">
    <property type="entry name" value="Tricorn protease N-terminal domain"/>
    <property type="match status" value="1"/>
</dbReference>
<protein>
    <recommendedName>
        <fullName evidence="5">Dipeptidylpeptidase IV N-terminal domain-containing protein</fullName>
    </recommendedName>
</protein>
<name>A0A1F5FG06_9BACT</name>
<dbReference type="PANTHER" id="PTHR36842:SF1">
    <property type="entry name" value="PROTEIN TOLB"/>
    <property type="match status" value="1"/>
</dbReference>
<comment type="caution">
    <text evidence="3">The sequence shown here is derived from an EMBL/GenBank/DDBJ whole genome shotgun (WGS) entry which is preliminary data.</text>
</comment>
<keyword evidence="2" id="KW-0732">Signal</keyword>
<proteinExistence type="inferred from homology"/>
<sequence length="306" mass="33390">MTRKLLVALICLASFTTAAAGVIAYDLGGMLYIADDDGTDARLVTDQIGPDALGLVLDLSPDGGSIVFAAHTDEGWDIYTVGTDGSGFTRLTDFSDWDGLPSWSPDGARIAWSSMETDDGRPDIFLMDADGANRERLTDLENWARWPVWRPDGGYILFGYGASTYESPTVIELVLADAETGDLEQFPDLGAEIIEPCWSPDGTSIAVSAKFPGAESFDIYILDAYWGKPEQLTFSDYDCVHPCFSDDGRLFYNTVESLDFWGDDAGTETVEEYPADICRIFVLDLETGESREVCPGNDPDWGPGVE</sequence>
<accession>A0A1F5FG06</accession>
<dbReference type="Pfam" id="PF07676">
    <property type="entry name" value="PD40"/>
    <property type="match status" value="2"/>
</dbReference>
<dbReference type="STRING" id="1817816.A2Y64_02825"/>
<evidence type="ECO:0000313" key="3">
    <source>
        <dbReference type="EMBL" id="OGD78570.1"/>
    </source>
</evidence>
<dbReference type="Gene3D" id="2.120.10.30">
    <property type="entry name" value="TolB, C-terminal domain"/>
    <property type="match status" value="2"/>
</dbReference>
<dbReference type="Proteomes" id="UP000177187">
    <property type="component" value="Unassembled WGS sequence"/>
</dbReference>